<evidence type="ECO:0000313" key="1">
    <source>
        <dbReference type="EMBL" id="RAH67468.1"/>
    </source>
</evidence>
<keyword evidence="1" id="KW-0378">Hydrolase</keyword>
<evidence type="ECO:0000313" key="2">
    <source>
        <dbReference type="Proteomes" id="UP000249661"/>
    </source>
</evidence>
<keyword evidence="2" id="KW-1185">Reference proteome</keyword>
<dbReference type="EMBL" id="KZ824974">
    <property type="protein sequence ID" value="RAH67468.1"/>
    <property type="molecule type" value="Genomic_DNA"/>
</dbReference>
<accession>A0ACD1H1L1</accession>
<name>A0ACD1H1L1_9EURO</name>
<reference evidence="1" key="1">
    <citation type="submission" date="2018-02" db="EMBL/GenBank/DDBJ databases">
        <title>The genomes of Aspergillus section Nigri reveals drivers in fungal speciation.</title>
        <authorList>
            <consortium name="DOE Joint Genome Institute"/>
            <person name="Vesth T.C."/>
            <person name="Nybo J."/>
            <person name="Theobald S."/>
            <person name="Brandl J."/>
            <person name="Frisvad J.C."/>
            <person name="Nielsen K.F."/>
            <person name="Lyhne E.K."/>
            <person name="Kogle M.E."/>
            <person name="Kuo A."/>
            <person name="Riley R."/>
            <person name="Clum A."/>
            <person name="Nolan M."/>
            <person name="Lipzen A."/>
            <person name="Salamov A."/>
            <person name="Henrissat B."/>
            <person name="Wiebenga A."/>
            <person name="De vries R.P."/>
            <person name="Grigoriev I.V."/>
            <person name="Mortensen U.H."/>
            <person name="Andersen M.R."/>
            <person name="Baker S.E."/>
        </authorList>
    </citation>
    <scope>NUCLEOTIDE SEQUENCE</scope>
    <source>
        <strain evidence="1">CBS 121060</strain>
    </source>
</reference>
<organism evidence="1 2">
    <name type="scientific">Aspergillus aculeatinus CBS 121060</name>
    <dbReference type="NCBI Taxonomy" id="1448322"/>
    <lineage>
        <taxon>Eukaryota</taxon>
        <taxon>Fungi</taxon>
        <taxon>Dikarya</taxon>
        <taxon>Ascomycota</taxon>
        <taxon>Pezizomycotina</taxon>
        <taxon>Eurotiomycetes</taxon>
        <taxon>Eurotiomycetidae</taxon>
        <taxon>Eurotiales</taxon>
        <taxon>Aspergillaceae</taxon>
        <taxon>Aspergillus</taxon>
        <taxon>Aspergillus subgen. Circumdati</taxon>
    </lineage>
</organism>
<dbReference type="Proteomes" id="UP000249661">
    <property type="component" value="Unassembled WGS sequence"/>
</dbReference>
<proteinExistence type="predicted"/>
<protein>
    <submittedName>
        <fullName evidence="1">Glycoside hydrolase</fullName>
    </submittedName>
</protein>
<gene>
    <name evidence="1" type="ORF">BO66DRAFT_457967</name>
</gene>
<sequence>MESVWFDGGLYGAHRSICLTIMHLGSLSAWAMTWLAGQALAIDLTVSKTGGNASSPLLYGIMFEDINNSGDGGIHGQVLRNNGFQGTSPALTAYAAVGNVNITQDTSNPVSSAITSSLKVTVPAGATGYVGFANTGYNGVPVLATTYSNSFYMKGAYSGTVNLRLVGTSSGIVYADHNITVKSTTSKFTSYETSFKSSQSADADNEWQLRFDATKVAGKSLNFGLVQLFPPTYKSRQNGLRNDVASFLAEIKPSFLRFPGGNNLEGASPSNRWKWNETIGAVVNRPGRQGDWTYANTDALGLDEYLYWCEDMGMEPVLAVWAGLSLGGGIISGSALDPYIDDILNELEYVLGSTTTTYGAIRARNGRTEPWPVKYIEVGNEDNVQGGCSTYASRFTAIYDAIHAQYPDLIIIASTTSSSCLPATLPTGAYTDIHHYLSPDSFVALFNEFDNYSREHPLLVGEYASTTGNDGSTTYWSYMQGSCAEAVYMIGLERNSDVVKMASFAPLLEHFDMAEWSPDLFGLDSSPDSITGSTSFYVQKLFSTNRGTTILPVTSTADFGPVYWVASVSEEKVYYVKLANYGSTAQNVTVNIAGTTKGSLELLSGGELVSNYPHDVSITPTTSTVTGRGSFTVNLPAWAVAVLAVS</sequence>